<evidence type="ECO:0000313" key="20">
    <source>
        <dbReference type="Proteomes" id="UP000244089"/>
    </source>
</evidence>
<organism evidence="19 20">
    <name type="scientific">Halanaerobium saccharolyticum</name>
    <dbReference type="NCBI Taxonomy" id="43595"/>
    <lineage>
        <taxon>Bacteria</taxon>
        <taxon>Bacillati</taxon>
        <taxon>Bacillota</taxon>
        <taxon>Clostridia</taxon>
        <taxon>Halanaerobiales</taxon>
        <taxon>Halanaerobiaceae</taxon>
        <taxon>Halanaerobium</taxon>
    </lineage>
</organism>
<keyword evidence="5 9" id="KW-0560">Oxidoreductase</keyword>
<dbReference type="InterPro" id="IPR036291">
    <property type="entry name" value="NAD(P)-bd_dom_sf"/>
</dbReference>
<dbReference type="FunFam" id="3.40.50.720:FF:000031">
    <property type="entry name" value="Glutamyl-tRNA reductase"/>
    <property type="match status" value="1"/>
</dbReference>
<comment type="subunit">
    <text evidence="9">Homodimer.</text>
</comment>
<accession>A0A2T5RF19</accession>
<dbReference type="GO" id="GO:0008883">
    <property type="term" value="F:glutamyl-tRNA reductase activity"/>
    <property type="evidence" value="ECO:0007669"/>
    <property type="project" value="UniProtKB-UniRule"/>
</dbReference>
<dbReference type="SUPFAM" id="SSF51735">
    <property type="entry name" value="NAD(P)-binding Rossmann-fold domains"/>
    <property type="match status" value="1"/>
</dbReference>
<dbReference type="Pfam" id="PF01488">
    <property type="entry name" value="Shikimate_DH"/>
    <property type="match status" value="1"/>
</dbReference>
<dbReference type="Pfam" id="PF00745">
    <property type="entry name" value="GlutR_dimer"/>
    <property type="match status" value="1"/>
</dbReference>
<comment type="caution">
    <text evidence="19">The sequence shown here is derived from an EMBL/GenBank/DDBJ whole genome shotgun (WGS) entry which is preliminary data.</text>
</comment>
<dbReference type="InterPro" id="IPR036343">
    <property type="entry name" value="GluRdtase_N_sf"/>
</dbReference>
<dbReference type="HAMAP" id="MF_00087">
    <property type="entry name" value="Glu_tRNA_reductase"/>
    <property type="match status" value="1"/>
</dbReference>
<evidence type="ECO:0000256" key="15">
    <source>
        <dbReference type="SAM" id="Coils"/>
    </source>
</evidence>
<name>A0A2T5RF19_9FIRM</name>
<dbReference type="PANTHER" id="PTHR43013:SF1">
    <property type="entry name" value="GLUTAMYL-TRNA REDUCTASE"/>
    <property type="match status" value="1"/>
</dbReference>
<dbReference type="InterPro" id="IPR036453">
    <property type="entry name" value="GluRdtase_dimer_dom_sf"/>
</dbReference>
<evidence type="ECO:0000256" key="8">
    <source>
        <dbReference type="ARBA" id="ARBA00068659"/>
    </source>
</evidence>
<feature type="binding site" evidence="9 11">
    <location>
        <position position="125"/>
    </location>
    <ligand>
        <name>substrate</name>
    </ligand>
</feature>
<dbReference type="Pfam" id="PF05201">
    <property type="entry name" value="GlutR_N"/>
    <property type="match status" value="1"/>
</dbReference>
<dbReference type="PANTHER" id="PTHR43013">
    <property type="entry name" value="GLUTAMYL-TRNA REDUCTASE"/>
    <property type="match status" value="1"/>
</dbReference>
<feature type="binding site" evidence="9 12">
    <location>
        <begin position="194"/>
        <end position="199"/>
    </location>
    <ligand>
        <name>NADP(+)</name>
        <dbReference type="ChEBI" id="CHEBI:58349"/>
    </ligand>
</feature>
<dbReference type="Proteomes" id="UP000244089">
    <property type="component" value="Unassembled WGS sequence"/>
</dbReference>
<feature type="binding site" evidence="9 11">
    <location>
        <begin position="119"/>
        <end position="121"/>
    </location>
    <ligand>
        <name>substrate</name>
    </ligand>
</feature>
<dbReference type="RefSeq" id="WP_181248247.1">
    <property type="nucleotide sequence ID" value="NZ_QAXS01000064.1"/>
</dbReference>
<evidence type="ECO:0000256" key="11">
    <source>
        <dbReference type="PIRSR" id="PIRSR000445-2"/>
    </source>
</evidence>
<dbReference type="SUPFAM" id="SSF69742">
    <property type="entry name" value="Glutamyl tRNA-reductase catalytic, N-terminal domain"/>
    <property type="match status" value="1"/>
</dbReference>
<comment type="function">
    <text evidence="9">Catalyzes the NADPH-dependent reduction of glutamyl-tRNA(Glu) to glutamate 1-semialdehyde (GSA).</text>
</comment>
<dbReference type="PIRSF" id="PIRSF000445">
    <property type="entry name" value="4pyrrol_synth_GluRdtase"/>
    <property type="match status" value="1"/>
</dbReference>
<feature type="binding site" evidence="9 11">
    <location>
        <begin position="46"/>
        <end position="49"/>
    </location>
    <ligand>
        <name>substrate</name>
    </ligand>
</feature>
<evidence type="ECO:0000259" key="18">
    <source>
        <dbReference type="Pfam" id="PF05201"/>
    </source>
</evidence>
<feature type="domain" description="Tetrapyrrole biosynthesis glutamyl-tRNA reductase dimerisation" evidence="16">
    <location>
        <begin position="324"/>
        <end position="424"/>
    </location>
</feature>
<dbReference type="InterPro" id="IPR015896">
    <property type="entry name" value="4pyrrol_synth_GluRdtase_dimer"/>
</dbReference>
<proteinExistence type="inferred from homology"/>
<dbReference type="GO" id="GO:0050661">
    <property type="term" value="F:NADP binding"/>
    <property type="evidence" value="ECO:0007669"/>
    <property type="project" value="InterPro"/>
</dbReference>
<evidence type="ECO:0000259" key="16">
    <source>
        <dbReference type="Pfam" id="PF00745"/>
    </source>
</evidence>
<feature type="domain" description="Glutamyl-tRNA reductase N-terminal" evidence="18">
    <location>
        <begin position="6"/>
        <end position="161"/>
    </location>
</feature>
<dbReference type="InterPro" id="IPR000343">
    <property type="entry name" value="4pyrrol_synth_GluRdtase"/>
</dbReference>
<dbReference type="PROSITE" id="PS00747">
    <property type="entry name" value="GLUTR"/>
    <property type="match status" value="1"/>
</dbReference>
<evidence type="ECO:0000256" key="14">
    <source>
        <dbReference type="RuleBase" id="RU000584"/>
    </source>
</evidence>
<dbReference type="InterPro" id="IPR015895">
    <property type="entry name" value="4pyrrol_synth_GluRdtase_N"/>
</dbReference>
<dbReference type="EMBL" id="QAXS01000064">
    <property type="protein sequence ID" value="PTV92849.1"/>
    <property type="molecule type" value="Genomic_DNA"/>
</dbReference>
<feature type="binding site" evidence="9 11">
    <location>
        <position position="114"/>
    </location>
    <ligand>
        <name>substrate</name>
    </ligand>
</feature>
<evidence type="ECO:0000256" key="2">
    <source>
        <dbReference type="ARBA" id="ARBA00005916"/>
    </source>
</evidence>
<comment type="miscellaneous">
    <text evidence="9">During catalysis, the active site Cys acts as a nucleophile attacking the alpha-carbonyl group of tRNA-bound glutamate with the formation of a thioester intermediate between enzyme and glutamate, and the concomitant release of tRNA(Glu). The thioester intermediate is finally reduced by direct hydride transfer from NADPH, to form the product GSA.</text>
</comment>
<dbReference type="UniPathway" id="UPA00251">
    <property type="reaction ID" value="UER00316"/>
</dbReference>
<feature type="coiled-coil region" evidence="15">
    <location>
        <begin position="322"/>
        <end position="384"/>
    </location>
</feature>
<evidence type="ECO:0000256" key="10">
    <source>
        <dbReference type="PIRSR" id="PIRSR000445-1"/>
    </source>
</evidence>
<feature type="domain" description="Quinate/shikimate 5-dehydrogenase/glutamyl-tRNA reductase" evidence="17">
    <location>
        <begin position="176"/>
        <end position="310"/>
    </location>
</feature>
<evidence type="ECO:0000256" key="4">
    <source>
        <dbReference type="ARBA" id="ARBA00022857"/>
    </source>
</evidence>
<protein>
    <recommendedName>
        <fullName evidence="8 9">Glutamyl-tRNA reductase</fullName>
        <shortName evidence="9">GluTR</shortName>
        <ecNumber evidence="3 9">1.2.1.70</ecNumber>
    </recommendedName>
</protein>
<sequence length="434" mass="49720">MQLLTLGISYKTAPISVRDSLANKKEQLKRAVLKAELLDELFILSTCNRFEIYCKYNSEKIIESKLKTFFIKLLRKYLKESLKYKKDDFHDYIYYYSDLKAVKHIYQVAAGLDSLVIGEDQILAQLKSAFKVFKKEDITGTYLNQLCLEAIRVGKKVRTETTINQRAVSISYAAVELARDIFGELDGQKIMILGAGKTSELTLKNLVNYGAEGILVANRTYSSGQKLAQKYGGEVIHWDKLKDKLIEVDILIASTAAPHRVLHYNEIRDIVKNKRGPLFLIDIALPRDIEERVAEILGVHLHNIDDLKGVVEKNLDLRQGEMAKAEKIIETEVQEYDRWMRERFCVPLIKEMRAEAEEIKENEVKRALHLLENSELRAEEVLEQLAHRLLNKFLHQPTVGLKKLAVDDKDAAQEKLELAQKIFAVGEDNETISD</sequence>
<evidence type="ECO:0000256" key="3">
    <source>
        <dbReference type="ARBA" id="ARBA00012970"/>
    </source>
</evidence>
<dbReference type="GO" id="GO:0019353">
    <property type="term" value="P:protoporphyrinogen IX biosynthetic process from glutamate"/>
    <property type="evidence" value="ECO:0007669"/>
    <property type="project" value="TreeGrafter"/>
</dbReference>
<evidence type="ECO:0000256" key="9">
    <source>
        <dbReference type="HAMAP-Rule" id="MF_00087"/>
    </source>
</evidence>
<evidence type="ECO:0000259" key="17">
    <source>
        <dbReference type="Pfam" id="PF01488"/>
    </source>
</evidence>
<dbReference type="Gene3D" id="3.30.460.30">
    <property type="entry name" value="Glutamyl-tRNA reductase, N-terminal domain"/>
    <property type="match status" value="1"/>
</dbReference>
<feature type="site" description="Important for activity" evidence="9 13">
    <location>
        <position position="104"/>
    </location>
</feature>
<dbReference type="SUPFAM" id="SSF69075">
    <property type="entry name" value="Glutamyl tRNA-reductase dimerization domain"/>
    <property type="match status" value="1"/>
</dbReference>
<evidence type="ECO:0000256" key="1">
    <source>
        <dbReference type="ARBA" id="ARBA00005059"/>
    </source>
</evidence>
<evidence type="ECO:0000256" key="7">
    <source>
        <dbReference type="ARBA" id="ARBA00047464"/>
    </source>
</evidence>
<evidence type="ECO:0000256" key="6">
    <source>
        <dbReference type="ARBA" id="ARBA00023244"/>
    </source>
</evidence>
<keyword evidence="6 9" id="KW-0627">Porphyrin biosynthesis</keyword>
<evidence type="ECO:0000256" key="12">
    <source>
        <dbReference type="PIRSR" id="PIRSR000445-3"/>
    </source>
</evidence>
<dbReference type="CDD" id="cd05213">
    <property type="entry name" value="NAD_bind_Glutamyl_tRNA_reduct"/>
    <property type="match status" value="1"/>
</dbReference>
<evidence type="ECO:0000313" key="19">
    <source>
        <dbReference type="EMBL" id="PTV92849.1"/>
    </source>
</evidence>
<dbReference type="InterPro" id="IPR006151">
    <property type="entry name" value="Shikm_DH/Glu-tRNA_Rdtase"/>
</dbReference>
<gene>
    <name evidence="9" type="primary">hemA</name>
    <name evidence="19" type="ORF">C8C76_1641</name>
</gene>
<dbReference type="Gene3D" id="3.40.50.720">
    <property type="entry name" value="NAD(P)-binding Rossmann-like Domain"/>
    <property type="match status" value="1"/>
</dbReference>
<dbReference type="NCBIfam" id="TIGR01035">
    <property type="entry name" value="hemA"/>
    <property type="match status" value="1"/>
</dbReference>
<comment type="domain">
    <text evidence="9">Possesses an unusual extended V-shaped dimeric structure with each monomer consisting of three distinct domains arranged along a curved 'spinal' alpha-helix. The N-terminal catalytic domain specifically recognizes the glutamate moiety of the substrate. The second domain is the NADPH-binding domain, and the third C-terminal domain is responsible for dimerization.</text>
</comment>
<dbReference type="AlphaFoldDB" id="A0A2T5RF19"/>
<comment type="catalytic activity">
    <reaction evidence="7 9 14">
        <text>(S)-4-amino-5-oxopentanoate + tRNA(Glu) + NADP(+) = L-glutamyl-tRNA(Glu) + NADPH + H(+)</text>
        <dbReference type="Rhea" id="RHEA:12344"/>
        <dbReference type="Rhea" id="RHEA-COMP:9663"/>
        <dbReference type="Rhea" id="RHEA-COMP:9680"/>
        <dbReference type="ChEBI" id="CHEBI:15378"/>
        <dbReference type="ChEBI" id="CHEBI:57501"/>
        <dbReference type="ChEBI" id="CHEBI:57783"/>
        <dbReference type="ChEBI" id="CHEBI:58349"/>
        <dbReference type="ChEBI" id="CHEBI:78442"/>
        <dbReference type="ChEBI" id="CHEBI:78520"/>
        <dbReference type="EC" id="1.2.1.70"/>
    </reaction>
</comment>
<dbReference type="EC" id="1.2.1.70" evidence="3 9"/>
<feature type="active site" description="Nucleophile" evidence="9 10">
    <location>
        <position position="47"/>
    </location>
</feature>
<evidence type="ECO:0000256" key="5">
    <source>
        <dbReference type="ARBA" id="ARBA00023002"/>
    </source>
</evidence>
<dbReference type="InterPro" id="IPR018214">
    <property type="entry name" value="GluRdtase_CS"/>
</dbReference>
<dbReference type="FunFam" id="3.30.460.30:FF:000001">
    <property type="entry name" value="Glutamyl-tRNA reductase"/>
    <property type="match status" value="1"/>
</dbReference>
<comment type="similarity">
    <text evidence="2 9 14">Belongs to the glutamyl-tRNA reductase family.</text>
</comment>
<keyword evidence="15" id="KW-0175">Coiled coil</keyword>
<evidence type="ECO:0000256" key="13">
    <source>
        <dbReference type="PIRSR" id="PIRSR000445-4"/>
    </source>
</evidence>
<comment type="pathway">
    <text evidence="1 9 14">Porphyrin-containing compound metabolism; protoporphyrin-IX biosynthesis; 5-aminolevulinate from L-glutamyl-tRNA(Glu): step 1/2.</text>
</comment>
<reference evidence="19 20" key="1">
    <citation type="submission" date="2018-04" db="EMBL/GenBank/DDBJ databases">
        <title>Subsurface microbial communities from deep shales in Ohio and West Virginia, USA.</title>
        <authorList>
            <person name="Wrighton K."/>
        </authorList>
    </citation>
    <scope>NUCLEOTIDE SEQUENCE [LARGE SCALE GENOMIC DNA]</scope>
    <source>
        <strain evidence="19 20">WC1</strain>
    </source>
</reference>
<keyword evidence="4 9" id="KW-0521">NADP</keyword>